<evidence type="ECO:0000313" key="3">
    <source>
        <dbReference type="Proteomes" id="UP000299102"/>
    </source>
</evidence>
<proteinExistence type="predicted"/>
<evidence type="ECO:0000256" key="1">
    <source>
        <dbReference type="SAM" id="MobiDB-lite"/>
    </source>
</evidence>
<protein>
    <submittedName>
        <fullName evidence="2">Uncharacterized protein</fullName>
    </submittedName>
</protein>
<accession>A0A4C1VLS4</accession>
<dbReference type="OrthoDB" id="6626714at2759"/>
<gene>
    <name evidence="2" type="ORF">EVAR_22674_1</name>
</gene>
<keyword evidence="3" id="KW-1185">Reference proteome</keyword>
<dbReference type="Proteomes" id="UP000299102">
    <property type="component" value="Unassembled WGS sequence"/>
</dbReference>
<sequence length="126" mass="14454">MKIEEDKMLLRKQREPGRPGCLGSVDKKLADKEETVRQRRLEEEEWIVGKTRTGTIKTDFQNNLPDIVKVHWDGKPLPGLDVRSSKEERFPIIVAFDDRERLLAVPKLESSSGKHQTKALSTALFD</sequence>
<evidence type="ECO:0000313" key="2">
    <source>
        <dbReference type="EMBL" id="GBP39267.1"/>
    </source>
</evidence>
<feature type="region of interest" description="Disordered" evidence="1">
    <location>
        <begin position="1"/>
        <end position="25"/>
    </location>
</feature>
<reference evidence="2 3" key="1">
    <citation type="journal article" date="2019" name="Commun. Biol.">
        <title>The bagworm genome reveals a unique fibroin gene that provides high tensile strength.</title>
        <authorList>
            <person name="Kono N."/>
            <person name="Nakamura H."/>
            <person name="Ohtoshi R."/>
            <person name="Tomita M."/>
            <person name="Numata K."/>
            <person name="Arakawa K."/>
        </authorList>
    </citation>
    <scope>NUCLEOTIDE SEQUENCE [LARGE SCALE GENOMIC DNA]</scope>
</reference>
<feature type="compositionally biased region" description="Basic and acidic residues" evidence="1">
    <location>
        <begin position="1"/>
        <end position="17"/>
    </location>
</feature>
<name>A0A4C1VLS4_EUMVA</name>
<comment type="caution">
    <text evidence="2">The sequence shown here is derived from an EMBL/GenBank/DDBJ whole genome shotgun (WGS) entry which is preliminary data.</text>
</comment>
<dbReference type="AlphaFoldDB" id="A0A4C1VLS4"/>
<organism evidence="2 3">
    <name type="scientific">Eumeta variegata</name>
    <name type="common">Bagworm moth</name>
    <name type="synonym">Eumeta japonica</name>
    <dbReference type="NCBI Taxonomy" id="151549"/>
    <lineage>
        <taxon>Eukaryota</taxon>
        <taxon>Metazoa</taxon>
        <taxon>Ecdysozoa</taxon>
        <taxon>Arthropoda</taxon>
        <taxon>Hexapoda</taxon>
        <taxon>Insecta</taxon>
        <taxon>Pterygota</taxon>
        <taxon>Neoptera</taxon>
        <taxon>Endopterygota</taxon>
        <taxon>Lepidoptera</taxon>
        <taxon>Glossata</taxon>
        <taxon>Ditrysia</taxon>
        <taxon>Tineoidea</taxon>
        <taxon>Psychidae</taxon>
        <taxon>Oiketicinae</taxon>
        <taxon>Eumeta</taxon>
    </lineage>
</organism>
<dbReference type="EMBL" id="BGZK01000362">
    <property type="protein sequence ID" value="GBP39267.1"/>
    <property type="molecule type" value="Genomic_DNA"/>
</dbReference>